<accession>A0A182ELY1</accession>
<keyword evidence="2" id="KW-1185">Reference proteome</keyword>
<evidence type="ECO:0000313" key="1">
    <source>
        <dbReference type="EMBL" id="VDM92361.1"/>
    </source>
</evidence>
<evidence type="ECO:0000313" key="2">
    <source>
        <dbReference type="Proteomes" id="UP000271087"/>
    </source>
</evidence>
<dbReference type="AlphaFoldDB" id="A0A182ELY1"/>
<organism evidence="3">
    <name type="scientific">Onchocerca ochengi</name>
    <name type="common">Filarial nematode worm</name>
    <dbReference type="NCBI Taxonomy" id="42157"/>
    <lineage>
        <taxon>Eukaryota</taxon>
        <taxon>Metazoa</taxon>
        <taxon>Ecdysozoa</taxon>
        <taxon>Nematoda</taxon>
        <taxon>Chromadorea</taxon>
        <taxon>Rhabditida</taxon>
        <taxon>Spirurina</taxon>
        <taxon>Spiruromorpha</taxon>
        <taxon>Filarioidea</taxon>
        <taxon>Onchocercidae</taxon>
        <taxon>Onchocerca</taxon>
    </lineage>
</organism>
<dbReference type="WBParaSite" id="nOo.2.0.1.t09122-RA">
    <property type="protein sequence ID" value="nOo.2.0.1.t09122-RA"/>
    <property type="gene ID" value="nOo.2.0.1.g09122"/>
</dbReference>
<reference evidence="3" key="1">
    <citation type="submission" date="2016-06" db="UniProtKB">
        <authorList>
            <consortium name="WormBaseParasite"/>
        </authorList>
    </citation>
    <scope>IDENTIFICATION</scope>
</reference>
<dbReference type="Proteomes" id="UP000271087">
    <property type="component" value="Unassembled WGS sequence"/>
</dbReference>
<protein>
    <submittedName>
        <fullName evidence="3">XRE family transcriptional regulator</fullName>
    </submittedName>
</protein>
<gene>
    <name evidence="1" type="ORF">NOO_LOCUS9122</name>
</gene>
<sequence>MVMEYRQEQLLKWETSETNRLPSVRKLSRELKVKFTV</sequence>
<proteinExistence type="predicted"/>
<name>A0A182ELY1_ONCOC</name>
<dbReference type="EMBL" id="UYRW01004228">
    <property type="protein sequence ID" value="VDM92361.1"/>
    <property type="molecule type" value="Genomic_DNA"/>
</dbReference>
<evidence type="ECO:0000313" key="3">
    <source>
        <dbReference type="WBParaSite" id="nOo.2.0.1.t09122-RA"/>
    </source>
</evidence>
<reference evidence="1 2" key="2">
    <citation type="submission" date="2018-08" db="EMBL/GenBank/DDBJ databases">
        <authorList>
            <person name="Laetsch R D."/>
            <person name="Stevens L."/>
            <person name="Kumar S."/>
            <person name="Blaxter L. M."/>
        </authorList>
    </citation>
    <scope>NUCLEOTIDE SEQUENCE [LARGE SCALE GENOMIC DNA]</scope>
</reference>
<dbReference type="OrthoDB" id="5859217at2759"/>